<feature type="compositionally biased region" description="Low complexity" evidence="1">
    <location>
        <begin position="35"/>
        <end position="47"/>
    </location>
</feature>
<protein>
    <submittedName>
        <fullName evidence="2">Uncharacterized protein MANES_06G148200</fullName>
    </submittedName>
</protein>
<dbReference type="AlphaFoldDB" id="A0A2P2ISS8"/>
<accession>A0A2P2ISS8</accession>
<proteinExistence type="predicted"/>
<dbReference type="PANTHER" id="PTHR35459:SF4">
    <property type="match status" value="1"/>
</dbReference>
<sequence>MQGSQWRNISALPLVSMEESKPTETCKTNSTSEVPQPTTQDPPQNTQLSGKKNRANEDLQISYYFKIRALVRQLRPHFVEVIQDPNFRNSRAAGELKKQMKLVMDLYNEMVAEIESPGKGESECDSFSGESMLGKHSLDKHEDGKLTDLLESKQPLEKFAEKEPLPFSSPLTQLDDSHIRGSYMVGGSAFGWNFITFSGSKPVYYGLTKEAYRKTL</sequence>
<evidence type="ECO:0000256" key="1">
    <source>
        <dbReference type="SAM" id="MobiDB-lite"/>
    </source>
</evidence>
<evidence type="ECO:0000313" key="2">
    <source>
        <dbReference type="EMBL" id="MBW84281.1"/>
    </source>
</evidence>
<organism evidence="2">
    <name type="scientific">Rhizophora mucronata</name>
    <name type="common">Asiatic mangrove</name>
    <dbReference type="NCBI Taxonomy" id="61149"/>
    <lineage>
        <taxon>Eukaryota</taxon>
        <taxon>Viridiplantae</taxon>
        <taxon>Streptophyta</taxon>
        <taxon>Embryophyta</taxon>
        <taxon>Tracheophyta</taxon>
        <taxon>Spermatophyta</taxon>
        <taxon>Magnoliopsida</taxon>
        <taxon>eudicotyledons</taxon>
        <taxon>Gunneridae</taxon>
        <taxon>Pentapetalae</taxon>
        <taxon>rosids</taxon>
        <taxon>fabids</taxon>
        <taxon>Malpighiales</taxon>
        <taxon>Rhizophoraceae</taxon>
        <taxon>Rhizophora</taxon>
    </lineage>
</organism>
<dbReference type="PANTHER" id="PTHR35459">
    <property type="entry name" value="T1N6.14 PROTEIN"/>
    <property type="match status" value="1"/>
</dbReference>
<dbReference type="EMBL" id="GGEC01003798">
    <property type="protein sequence ID" value="MBW84281.1"/>
    <property type="molecule type" value="Transcribed_RNA"/>
</dbReference>
<reference evidence="2" key="1">
    <citation type="submission" date="2018-02" db="EMBL/GenBank/DDBJ databases">
        <title>Rhizophora mucronata_Transcriptome.</title>
        <authorList>
            <person name="Meera S.P."/>
            <person name="Sreeshan A."/>
            <person name="Augustine A."/>
        </authorList>
    </citation>
    <scope>NUCLEOTIDE SEQUENCE</scope>
    <source>
        <tissue evidence="2">Leaf</tissue>
    </source>
</reference>
<feature type="region of interest" description="Disordered" evidence="1">
    <location>
        <begin position="117"/>
        <end position="138"/>
    </location>
</feature>
<feature type="region of interest" description="Disordered" evidence="1">
    <location>
        <begin position="1"/>
        <end position="53"/>
    </location>
</feature>
<feature type="compositionally biased region" description="Polar residues" evidence="1">
    <location>
        <begin position="25"/>
        <end position="34"/>
    </location>
</feature>
<name>A0A2P2ISS8_RHIMU</name>